<dbReference type="PANTHER" id="PTHR41786:SF1">
    <property type="entry name" value="6-HYDROXYMETHYLPTERIN DIPHOSPHOKINASE MPTE-LIKE DOMAIN-CONTAINING PROTEIN"/>
    <property type="match status" value="1"/>
</dbReference>
<keyword evidence="4" id="KW-1185">Reference proteome</keyword>
<sequence>MQKLFEKNINFFYNNLPEYYNLIKNIKSRNYKIVNDNIVNIHTNEKIYPNSIISDSINIAQAPTHNNMWEKKFFTLSPNKWNEKDFPYTGKAINHLINQAESLDSFENENFLFDKTFLPTTAIFGLLAGKHLDVLVKNYNFQSLFVYEPNPEFFAISLYFVDYEYIYKKLGERFFLWVNGTLDYYAIEKFFYERVITSSLLNLIYTTYSHPLINDAKEKFEQIRTAKFRGWGTFEDEIKGVQNHLQNINKYPLLSKRKQLNIPICVVANGKSLENSLAFIKKNKNSMIIVSVGTAINPLLKAGIHSDFHIEQERIDLLEKILYEPLKEYKGYFIGASVVNPKVFTYAKKPLMYIREGFTLSDKNTLIGSSPIVGNSGFAFASMYTKEIYLCGMDLGFRLNERKHPKNSYYDNKNDIAKTGIKIKGNFSNDIYTNSLLLSSKRNIENLIKALNISVYNLSDGAYIEHTTPIKDKSLPKINKSLYIKEIVSTFKITKTALPSLKFAKVIKQLEKSINHKTNNIKELTGMIDFIEDVFKSKNIPEMKILKGSMFHYLFNLYLLAHKLSKKDFQTLLKNINLKEFFPEKLTSE</sequence>
<dbReference type="HOGENOM" id="CLU_015666_1_0_7"/>
<dbReference type="InterPro" id="IPR045376">
    <property type="entry name" value="Maf_N"/>
</dbReference>
<gene>
    <name evidence="3" type="ordered locus">NAMH_1449</name>
</gene>
<evidence type="ECO:0008006" key="5">
    <source>
        <dbReference type="Google" id="ProtNLM"/>
    </source>
</evidence>
<dbReference type="InterPro" id="IPR002826">
    <property type="entry name" value="MptE-like"/>
</dbReference>
<evidence type="ECO:0000313" key="3">
    <source>
        <dbReference type="EMBL" id="ACM92148.1"/>
    </source>
</evidence>
<dbReference type="STRING" id="598659.NAMH_1449"/>
<evidence type="ECO:0000259" key="2">
    <source>
        <dbReference type="Pfam" id="PF20157"/>
    </source>
</evidence>
<protein>
    <recommendedName>
        <fullName evidence="5">Motility accessory factor</fullName>
    </recommendedName>
</protein>
<reference evidence="3 4" key="1">
    <citation type="journal article" date="2009" name="PLoS Genet.">
        <title>Adaptations to submarine hydrothermal environments exemplified by the genome of Nautilia profundicola.</title>
        <authorList>
            <person name="Campbell B.J."/>
            <person name="Smith J.L."/>
            <person name="Hanson T.E."/>
            <person name="Klotz M.G."/>
            <person name="Stein L.Y."/>
            <person name="Lee C.K."/>
            <person name="Wu D."/>
            <person name="Robinson J.M."/>
            <person name="Khouri H.M."/>
            <person name="Eisen J.A."/>
            <person name="Cary S.C."/>
        </authorList>
    </citation>
    <scope>NUCLEOTIDE SEQUENCE [LARGE SCALE GENOMIC DNA]</scope>
    <source>
        <strain evidence="4">ATCC BAA-1463 / DSM 18972 / AmH</strain>
    </source>
</reference>
<feature type="domain" description="Glycosyltransferase Maf N-terminal" evidence="2">
    <location>
        <begin position="4"/>
        <end position="222"/>
    </location>
</feature>
<evidence type="ECO:0000259" key="1">
    <source>
        <dbReference type="Pfam" id="PF01973"/>
    </source>
</evidence>
<dbReference type="Pfam" id="PF20157">
    <property type="entry name" value="Maf_flag10_N"/>
    <property type="match status" value="1"/>
</dbReference>
<dbReference type="AlphaFoldDB" id="B9L652"/>
<dbReference type="PANTHER" id="PTHR41786">
    <property type="entry name" value="MOTILITY ACCESSORY FACTOR MAF"/>
    <property type="match status" value="1"/>
</dbReference>
<feature type="domain" description="6-hydroxymethylpterin diphosphokinase MptE-like" evidence="1">
    <location>
        <begin position="243"/>
        <end position="398"/>
    </location>
</feature>
<dbReference type="RefSeq" id="WP_012663520.1">
    <property type="nucleotide sequence ID" value="NC_012115.1"/>
</dbReference>
<dbReference type="EMBL" id="CP001279">
    <property type="protein sequence ID" value="ACM92148.1"/>
    <property type="molecule type" value="Genomic_DNA"/>
</dbReference>
<dbReference type="KEGG" id="nam:NAMH_1449"/>
<name>B9L652_NAUPA</name>
<organism evidence="3 4">
    <name type="scientific">Nautilia profundicola (strain ATCC BAA-1463 / DSM 18972 / AmH)</name>
    <dbReference type="NCBI Taxonomy" id="598659"/>
    <lineage>
        <taxon>Bacteria</taxon>
        <taxon>Pseudomonadati</taxon>
        <taxon>Campylobacterota</taxon>
        <taxon>Epsilonproteobacteria</taxon>
        <taxon>Nautiliales</taxon>
        <taxon>Nautiliaceae</taxon>
        <taxon>Nautilia</taxon>
    </lineage>
</organism>
<proteinExistence type="predicted"/>
<evidence type="ECO:0000313" key="4">
    <source>
        <dbReference type="Proteomes" id="UP000000448"/>
    </source>
</evidence>
<accession>B9L652</accession>
<dbReference type="OrthoDB" id="5404763at2"/>
<dbReference type="Pfam" id="PF01973">
    <property type="entry name" value="MptE-like"/>
    <property type="match status" value="1"/>
</dbReference>
<dbReference type="eggNOG" id="COG2604">
    <property type="taxonomic scope" value="Bacteria"/>
</dbReference>
<dbReference type="Proteomes" id="UP000000448">
    <property type="component" value="Chromosome"/>
</dbReference>